<comment type="caution">
    <text evidence="4">The sequence shown here is derived from an EMBL/GenBank/DDBJ whole genome shotgun (WGS) entry which is preliminary data.</text>
</comment>
<dbReference type="Pfam" id="PF13432">
    <property type="entry name" value="TPR_16"/>
    <property type="match status" value="1"/>
</dbReference>
<feature type="domain" description="Peptidase MA-like" evidence="3">
    <location>
        <begin position="491"/>
        <end position="622"/>
    </location>
</feature>
<dbReference type="AlphaFoldDB" id="A0A7C4QUK7"/>
<dbReference type="PANTHER" id="PTHR44943:SF4">
    <property type="entry name" value="TPR REPEAT-CONTAINING PROTEIN MJ0798"/>
    <property type="match status" value="1"/>
</dbReference>
<dbReference type="SMART" id="SM00028">
    <property type="entry name" value="TPR"/>
    <property type="match status" value="6"/>
</dbReference>
<accession>A0A7C4QUK7</accession>
<dbReference type="InterPro" id="IPR011990">
    <property type="entry name" value="TPR-like_helical_dom_sf"/>
</dbReference>
<reference evidence="4" key="1">
    <citation type="journal article" date="2020" name="mSystems">
        <title>Genome- and Community-Level Interaction Insights into Carbon Utilization and Element Cycling Functions of Hydrothermarchaeota in Hydrothermal Sediment.</title>
        <authorList>
            <person name="Zhou Z."/>
            <person name="Liu Y."/>
            <person name="Xu W."/>
            <person name="Pan J."/>
            <person name="Luo Z.H."/>
            <person name="Li M."/>
        </authorList>
    </citation>
    <scope>NUCLEOTIDE SEQUENCE [LARGE SCALE GENOMIC DNA]</scope>
    <source>
        <strain evidence="4">SpSt-508</strain>
    </source>
</reference>
<evidence type="ECO:0000256" key="1">
    <source>
        <dbReference type="ARBA" id="ARBA00022737"/>
    </source>
</evidence>
<protein>
    <recommendedName>
        <fullName evidence="3">Peptidase MA-like domain-containing protein</fullName>
    </recommendedName>
</protein>
<dbReference type="InterPro" id="IPR019734">
    <property type="entry name" value="TPR_rpt"/>
</dbReference>
<dbReference type="InterPro" id="IPR051685">
    <property type="entry name" value="Ycf3/AcsC/BcsC/TPR_MFPF"/>
</dbReference>
<dbReference type="Pfam" id="PF13485">
    <property type="entry name" value="Peptidase_MA_2"/>
    <property type="match status" value="1"/>
</dbReference>
<proteinExistence type="predicted"/>
<sequence>MWGWLTHRRTIDHRVLFSGVWLWLLSPLIFAADSDLAALAKLLRQGKYEECSTAAAAAIDRRAFGEDWYILKAEAELALGRYESAWETLQAGLQRYNWSIRLRQAGIPVARATGRDEQVVVWLTEIQDSAARAAWRYTDPDSLVALGRVALDAGADARQVLEQLFDRALKQNPQHREARLATGQLALDKQDFELAADIFRAAIQQDADDPDFQLGLAKALEHSDPQRAAGAVAAALAINPRHVPSLLFRAENAIDAEQYAAARDFLDQAAAVHPLHPDVWAYRALLAHLENKADEEQACRDKALSTWKTNPRVDHLIGRKLSQKYRFAEGAAHQQRALQMAENYLPARTQLVQDWLRLGKDSEAWKLAEEVHAADGYDVQIFNLLELKDKLARFTTLEHGVFRVRMEAREAEIYGADVLHLLARAAETLCAKYRLDLTETVTVEIFPEPNDFAVRTFGLPGASGYLGVCFGKVITANSPASQAEHPANWQAVLWHEFCHVVTLQRTRNRMPRWLSEGISVYEERQANPAWGERMSPRYRQWILSGRLTPLAEMSGAFLAPETPAHLQFAYFQASLVVEFLIERHGLEALLEVLSDLAAGMPANEALERRYASLGQLDAEFQDYAKELARRFGPDLDWEQYDLSALVTDDDPQPLRDWVRDHPNSVVGLAALAEAHLARREFPEARQLLEKLVSGVPEFAGRGSGYELLAAVHREMNDAEGERRVLKDYVARADAAVPALLRLLELERQAQDWAGLADAADRLRAVNPLLPAVQRAAAQAATQLDRRHDAVRAWRALLALDPDDRAETLFQVARLLHRDRDPQAKRYVLEALELAPRYRAAQELLLEIVSEEPNIRPTRGF</sequence>
<keyword evidence="2" id="KW-0802">TPR repeat</keyword>
<evidence type="ECO:0000313" key="4">
    <source>
        <dbReference type="EMBL" id="HGT38790.1"/>
    </source>
</evidence>
<dbReference type="EMBL" id="DSVQ01000012">
    <property type="protein sequence ID" value="HGT38790.1"/>
    <property type="molecule type" value="Genomic_DNA"/>
</dbReference>
<keyword evidence="1" id="KW-0677">Repeat</keyword>
<evidence type="ECO:0000259" key="3">
    <source>
        <dbReference type="Pfam" id="PF13485"/>
    </source>
</evidence>
<dbReference type="InterPro" id="IPR039568">
    <property type="entry name" value="Peptidase_MA-like_dom"/>
</dbReference>
<dbReference type="SUPFAM" id="SSF48452">
    <property type="entry name" value="TPR-like"/>
    <property type="match status" value="3"/>
</dbReference>
<dbReference type="Gene3D" id="1.25.40.10">
    <property type="entry name" value="Tetratricopeptide repeat domain"/>
    <property type="match status" value="2"/>
</dbReference>
<gene>
    <name evidence="4" type="ORF">ENS64_05940</name>
</gene>
<evidence type="ECO:0000256" key="2">
    <source>
        <dbReference type="ARBA" id="ARBA00022803"/>
    </source>
</evidence>
<organism evidence="4">
    <name type="scientific">Schlesneria paludicola</name>
    <dbReference type="NCBI Taxonomy" id="360056"/>
    <lineage>
        <taxon>Bacteria</taxon>
        <taxon>Pseudomonadati</taxon>
        <taxon>Planctomycetota</taxon>
        <taxon>Planctomycetia</taxon>
        <taxon>Planctomycetales</taxon>
        <taxon>Planctomycetaceae</taxon>
        <taxon>Schlesneria</taxon>
    </lineage>
</organism>
<dbReference type="PANTHER" id="PTHR44943">
    <property type="entry name" value="CELLULOSE SYNTHASE OPERON PROTEIN C"/>
    <property type="match status" value="1"/>
</dbReference>
<name>A0A7C4QUK7_9PLAN</name>